<dbReference type="SUPFAM" id="SSF53098">
    <property type="entry name" value="Ribonuclease H-like"/>
    <property type="match status" value="1"/>
</dbReference>
<dbReference type="KEGG" id="cgk:CGERO_00725"/>
<dbReference type="RefSeq" id="WP_123932835.1">
    <property type="nucleotide sequence ID" value="NZ_CP033897.1"/>
</dbReference>
<organism evidence="2 3">
    <name type="scientific">Corynebacterium gerontici</name>
    <dbReference type="NCBI Taxonomy" id="2079234"/>
    <lineage>
        <taxon>Bacteria</taxon>
        <taxon>Bacillati</taxon>
        <taxon>Actinomycetota</taxon>
        <taxon>Actinomycetes</taxon>
        <taxon>Mycobacteriales</taxon>
        <taxon>Corynebacteriaceae</taxon>
        <taxon>Corynebacterium</taxon>
    </lineage>
</organism>
<sequence length="483" mass="53914">MYQEEKPWAPHDLVGCRYRRVQQARHPLTPPSEASQARAQRLVDARAEVFALLPTAPAKGDRRRLVRVDARGDWFATVEALASGANLITDAVLDGHDSGKYWEVHVDVLVRRDDGTYLPVIVNNHRVARPDARKKAQVLHTQRLGLGVPLQVGAKLRRHAADTYAAAMASRALERLGFSCPQAALIGQNRELAYLVDATAIQHSLDSALNAPTPTKAHRVKECASCRFWPFCEEELQTRDDISLMLPGGRSQIYLEEGISSVQQLIDANLGRPSRLAQAWREGVPVLSKVERTHHPRRDVEIDVDVEAYLDQGAYLWGTFDGEQYRPFVTWEGLDDEAEAANFAQFWTWLMGRREAAEGSFGVFCYSAHGENHWLQFSARRFHGKYPGVPSPEEVAAFIASDEWIDVFQQVSAQLEGPFGLGLKVVAPVAGYHWKDDIDGEESVNLYRAGAREVLLDYNADDCKATAAVRRWLDAGAPGVPRM</sequence>
<reference evidence="2 3" key="1">
    <citation type="submission" date="2018-11" db="EMBL/GenBank/DDBJ databases">
        <authorList>
            <person name="Kleinhagauer T."/>
            <person name="Glaeser S.P."/>
            <person name="Spergser J."/>
            <person name="Ruckert C."/>
            <person name="Kaempfer P."/>
            <person name="Busse H.-J."/>
        </authorList>
    </citation>
    <scope>NUCLEOTIDE SEQUENCE [LARGE SCALE GENOMIC DNA]</scope>
    <source>
        <strain evidence="2 3">W8</strain>
    </source>
</reference>
<feature type="domain" description="YprB ribonuclease H-like" evidence="1">
    <location>
        <begin position="305"/>
        <end position="473"/>
    </location>
</feature>
<gene>
    <name evidence="2" type="ORF">CGERO_00725</name>
</gene>
<keyword evidence="3" id="KW-1185">Reference proteome</keyword>
<dbReference type="OrthoDB" id="3274988at2"/>
<evidence type="ECO:0000313" key="3">
    <source>
        <dbReference type="Proteomes" id="UP000271587"/>
    </source>
</evidence>
<dbReference type="AlphaFoldDB" id="A0A3G6J271"/>
<name>A0A3G6J271_9CORY</name>
<dbReference type="Proteomes" id="UP000271587">
    <property type="component" value="Chromosome"/>
</dbReference>
<accession>A0A3G6J271</accession>
<evidence type="ECO:0000259" key="1">
    <source>
        <dbReference type="Pfam" id="PF13482"/>
    </source>
</evidence>
<dbReference type="EMBL" id="CP033897">
    <property type="protein sequence ID" value="AZA10480.1"/>
    <property type="molecule type" value="Genomic_DNA"/>
</dbReference>
<protein>
    <recommendedName>
        <fullName evidence="1">YprB ribonuclease H-like domain-containing protein</fullName>
    </recommendedName>
</protein>
<dbReference type="Pfam" id="PF13482">
    <property type="entry name" value="RNase_H_2"/>
    <property type="match status" value="1"/>
</dbReference>
<dbReference type="InterPro" id="IPR012337">
    <property type="entry name" value="RNaseH-like_sf"/>
</dbReference>
<evidence type="ECO:0000313" key="2">
    <source>
        <dbReference type="EMBL" id="AZA10480.1"/>
    </source>
</evidence>
<dbReference type="NCBIfam" id="TIGR03491">
    <property type="entry name" value="TM0106 family RecB-like putative nuclease"/>
    <property type="match status" value="1"/>
</dbReference>
<proteinExistence type="predicted"/>
<dbReference type="InterPro" id="IPR038720">
    <property type="entry name" value="YprB_RNase_H-like_dom"/>
</dbReference>
<dbReference type="InterPro" id="IPR019993">
    <property type="entry name" value="RecB_nuclease_TM0106_put"/>
</dbReference>